<sequence length="68" mass="7792">MTALQLVIKLSNVKSNYNMLIEIAKVIGGTVRITGKETYLFNRNNKYNKQLTIIKSSSNSNYPSYFKE</sequence>
<proteinExistence type="predicted"/>
<dbReference type="OrthoDB" id="3693032at2759"/>
<dbReference type="AlphaFoldDB" id="A0A1E1LU58"/>
<organism evidence="1 2">
    <name type="scientific">Rhynchosporium agropyri</name>
    <dbReference type="NCBI Taxonomy" id="914238"/>
    <lineage>
        <taxon>Eukaryota</taxon>
        <taxon>Fungi</taxon>
        <taxon>Dikarya</taxon>
        <taxon>Ascomycota</taxon>
        <taxon>Pezizomycotina</taxon>
        <taxon>Leotiomycetes</taxon>
        <taxon>Helotiales</taxon>
        <taxon>Ploettnerulaceae</taxon>
        <taxon>Rhynchosporium</taxon>
    </lineage>
</organism>
<evidence type="ECO:0008006" key="3">
    <source>
        <dbReference type="Google" id="ProtNLM"/>
    </source>
</evidence>
<gene>
    <name evidence="1" type="ORF">RAG0_17774</name>
</gene>
<keyword evidence="2" id="KW-1185">Reference proteome</keyword>
<evidence type="ECO:0000313" key="1">
    <source>
        <dbReference type="EMBL" id="CZT13995.1"/>
    </source>
</evidence>
<reference evidence="2" key="1">
    <citation type="submission" date="2016-03" db="EMBL/GenBank/DDBJ databases">
        <authorList>
            <person name="Guldener U."/>
        </authorList>
    </citation>
    <scope>NUCLEOTIDE SEQUENCE [LARGE SCALE GENOMIC DNA]</scope>
    <source>
        <strain evidence="2">04CH-RAC-A.6.1</strain>
    </source>
</reference>
<dbReference type="EMBL" id="FJUX01000326">
    <property type="protein sequence ID" value="CZT13995.1"/>
    <property type="molecule type" value="Genomic_DNA"/>
</dbReference>
<evidence type="ECO:0000313" key="2">
    <source>
        <dbReference type="Proteomes" id="UP000178912"/>
    </source>
</evidence>
<accession>A0A1E1LU58</accession>
<name>A0A1E1LU58_9HELO</name>
<protein>
    <recommendedName>
        <fullName evidence="3">Homing endonuclease LAGLIDADG domain-containing protein</fullName>
    </recommendedName>
</protein>
<dbReference type="Proteomes" id="UP000178912">
    <property type="component" value="Unassembled WGS sequence"/>
</dbReference>